<accession>A0A2S9S092</accession>
<name>A0A2S9S092_HAEIF</name>
<evidence type="ECO:0000259" key="1">
    <source>
        <dbReference type="Pfam" id="PF11195"/>
    </source>
</evidence>
<reference evidence="2" key="1">
    <citation type="submission" date="2017-02" db="EMBL/GenBank/DDBJ databases">
        <title>Haemophilus influenzae in COPD genome sequencing project.</title>
        <authorList>
            <person name="Murphy T.F."/>
            <person name="Kong Y."/>
            <person name="Nadendla S."/>
            <person name="Tettelin H."/>
            <person name="Pettigrew M."/>
        </authorList>
    </citation>
    <scope>NUCLEOTIDE SEQUENCE [LARGE SCALE GENOMIC DNA]</scope>
    <source>
        <strain evidence="2">84P15H4</strain>
    </source>
</reference>
<dbReference type="Pfam" id="PF11195">
    <property type="entry name" value="Tad2-like"/>
    <property type="match status" value="1"/>
</dbReference>
<proteinExistence type="predicted"/>
<dbReference type="InterPro" id="IPR021361">
    <property type="entry name" value="Tad2-like_dom"/>
</dbReference>
<dbReference type="RefSeq" id="WP_005672857.1">
    <property type="nucleotide sequence ID" value="NZ_CP135758.1"/>
</dbReference>
<dbReference type="EMBL" id="MZHU01000056">
    <property type="protein sequence ID" value="PRK64424.1"/>
    <property type="molecule type" value="Genomic_DNA"/>
</dbReference>
<protein>
    <recommendedName>
        <fullName evidence="1">Thoeris anti-defense 2-like domain-containing protein</fullName>
    </recommendedName>
</protein>
<organism evidence="2">
    <name type="scientific">Haemophilus influenzae</name>
    <dbReference type="NCBI Taxonomy" id="727"/>
    <lineage>
        <taxon>Bacteria</taxon>
        <taxon>Pseudomonadati</taxon>
        <taxon>Pseudomonadota</taxon>
        <taxon>Gammaproteobacteria</taxon>
        <taxon>Pasteurellales</taxon>
        <taxon>Pasteurellaceae</taxon>
        <taxon>Haemophilus</taxon>
    </lineage>
</organism>
<evidence type="ECO:0000313" key="2">
    <source>
        <dbReference type="EMBL" id="PRK64424.1"/>
    </source>
</evidence>
<comment type="caution">
    <text evidence="2">The sequence shown here is derived from an EMBL/GenBank/DDBJ whole genome shotgun (WGS) entry which is preliminary data.</text>
</comment>
<feature type="domain" description="Thoeris anti-defense 2-like" evidence="1">
    <location>
        <begin position="6"/>
        <end position="88"/>
    </location>
</feature>
<gene>
    <name evidence="2" type="ORF">BV163_01411</name>
</gene>
<sequence length="88" mass="9759">MFEKLNFGDAIKALKAGKSVARTGWNGKGMFLFLVAGQEIAKGTKFGFGQYEGEPDWNDFIAMKTADNKLVPWLASQTDVLAEDWQIV</sequence>
<dbReference type="AlphaFoldDB" id="A0A2S9S092"/>